<dbReference type="PANTHER" id="PTHR34123:SF1">
    <property type="entry name" value="OS04G0578200 PROTEIN"/>
    <property type="match status" value="1"/>
</dbReference>
<dbReference type="EMBL" id="GBEZ01012470">
    <property type="protein sequence ID" value="JAC73418.1"/>
    <property type="molecule type" value="Transcribed_RNA"/>
</dbReference>
<dbReference type="InterPro" id="IPR018790">
    <property type="entry name" value="DUF2358"/>
</dbReference>
<name>A0A061RN53_9CHLO</name>
<protein>
    <submittedName>
        <fullName evidence="1">Soul heme-binding protein</fullName>
    </submittedName>
</protein>
<dbReference type="InterPro" id="IPR032710">
    <property type="entry name" value="NTF2-like_dom_sf"/>
</dbReference>
<dbReference type="PANTHER" id="PTHR34123">
    <property type="entry name" value="OS04G0578200 PROTEIN"/>
    <property type="match status" value="1"/>
</dbReference>
<reference evidence="1" key="1">
    <citation type="submission" date="2014-05" db="EMBL/GenBank/DDBJ databases">
        <title>The transcriptome of the halophilic microalga Tetraselmis sp. GSL018 isolated from the Great Salt Lake, Utah.</title>
        <authorList>
            <person name="Jinkerson R.E."/>
            <person name="D'Adamo S."/>
            <person name="Posewitz M.C."/>
        </authorList>
    </citation>
    <scope>NUCLEOTIDE SEQUENCE</scope>
    <source>
        <strain evidence="1">GSL018</strain>
    </source>
</reference>
<sequence>MIPTKGISGNTLFCKRASTSLNCFRYENTVAQRRKQSTRRFESFRTVAKSESKPKGAEPGVANSAEKAAWYAVEAFGKLASGSKRTENSAERTGLEVTKMTREQVLDEIRKDYEVNNYFVSGQGEMTAYEPDCEFSDPFVSFKGVERFKENVSNLGSYLKDVKLDILEWKETETEVDVRWRFSCIVDLPWRPRLAAAGGTTHVLSPETGRVVRHVERWDVEVGRVLRSLLVPANRIPTSRWEVFMMSLSDGDLRGVWLAVSGFFVAPTAAVLLANSAVSLASGEDRLPAPVSLGCWLLLLAACVAELQKLTGVGKGNGGRGGGDGL</sequence>
<dbReference type="SUPFAM" id="SSF54427">
    <property type="entry name" value="NTF2-like"/>
    <property type="match status" value="1"/>
</dbReference>
<gene>
    <name evidence="1" type="ORF">TSPGSL018_28904</name>
</gene>
<dbReference type="AlphaFoldDB" id="A0A061RN53"/>
<proteinExistence type="predicted"/>
<accession>A0A061RN53</accession>
<evidence type="ECO:0000313" key="1">
    <source>
        <dbReference type="EMBL" id="JAC73418.1"/>
    </source>
</evidence>
<dbReference type="Pfam" id="PF10184">
    <property type="entry name" value="DUF2358"/>
    <property type="match status" value="1"/>
</dbReference>
<organism evidence="1">
    <name type="scientific">Tetraselmis sp. GSL018</name>
    <dbReference type="NCBI Taxonomy" id="582737"/>
    <lineage>
        <taxon>Eukaryota</taxon>
        <taxon>Viridiplantae</taxon>
        <taxon>Chlorophyta</taxon>
        <taxon>core chlorophytes</taxon>
        <taxon>Chlorodendrophyceae</taxon>
        <taxon>Chlorodendrales</taxon>
        <taxon>Chlorodendraceae</taxon>
        <taxon>Tetraselmis</taxon>
    </lineage>
</organism>